<evidence type="ECO:0000313" key="4">
    <source>
        <dbReference type="EMBL" id="PSU52299.1"/>
    </source>
</evidence>
<dbReference type="Proteomes" id="UP000241405">
    <property type="component" value="Unassembled WGS sequence"/>
</dbReference>
<evidence type="ECO:0000259" key="2">
    <source>
        <dbReference type="Pfam" id="PF07514"/>
    </source>
</evidence>
<name>A0A2T3JT54_PHOPO</name>
<evidence type="ECO:0000256" key="1">
    <source>
        <dbReference type="SAM" id="MobiDB-lite"/>
    </source>
</evidence>
<dbReference type="EMBL" id="PYMO01000022">
    <property type="protein sequence ID" value="PSU22056.1"/>
    <property type="molecule type" value="Genomic_DNA"/>
</dbReference>
<protein>
    <recommendedName>
        <fullName evidence="2">Uncharacterized domain-containing protein</fullName>
    </recommendedName>
</protein>
<gene>
    <name evidence="4" type="ORF">C9J18_09140</name>
    <name evidence="3" type="ORF">CTM96_17065</name>
</gene>
<dbReference type="NCBIfam" id="NF041494">
    <property type="entry name" value="MobH"/>
    <property type="match status" value="1"/>
</dbReference>
<proteinExistence type="predicted"/>
<feature type="domain" description="Uncharacterised" evidence="2">
    <location>
        <begin position="41"/>
        <end position="350"/>
    </location>
</feature>
<feature type="region of interest" description="Disordered" evidence="1">
    <location>
        <begin position="471"/>
        <end position="510"/>
    </location>
</feature>
<evidence type="ECO:0000313" key="5">
    <source>
        <dbReference type="Proteomes" id="UP000241405"/>
    </source>
</evidence>
<accession>A0A2T3JT54</accession>
<dbReference type="AlphaFoldDB" id="A0A2T3JT54"/>
<feature type="compositionally biased region" description="Polar residues" evidence="1">
    <location>
        <begin position="485"/>
        <end position="510"/>
    </location>
</feature>
<dbReference type="InterPro" id="IPR011119">
    <property type="entry name" value="Unchr_helicase_relaxase_TraI"/>
</dbReference>
<dbReference type="Proteomes" id="UP000241618">
    <property type="component" value="Unassembled WGS sequence"/>
</dbReference>
<comment type="caution">
    <text evidence="4">The sequence shown here is derived from an EMBL/GenBank/DDBJ whole genome shotgun (WGS) entry which is preliminary data.</text>
</comment>
<dbReference type="Pfam" id="PF07514">
    <property type="entry name" value="TraI_2"/>
    <property type="match status" value="1"/>
</dbReference>
<sequence>MGLFKKKNPSNAVQLEVSKSKVGKIINPKSADDKGFFTACSPEQLLNIHQHVISVIDSNTRLSQMHFDMYYRKTIANYAALVQAFPASEYHHHSYPTGLIEHSLDVARAAVVYARKFLFTETGVESEMEEFLDVFMFACFTAALLHDAGKVVTDLDVVYFNDKNQICAWLPFGESQLKEGTRYKWRYNSVRNKLAHESAAPTLVQTIVPFEGIYWIRSRTPRLWQEWLHTIAGRNQFGGDIGKVIEYCDSYSVQKSMSGKSSKDGQNTNTRHTLSERFVIAFRQLIESGVLPLNRKGAGAWLKDGFIYFVSQRAVEAAIPLVKNAGGTGIPNKDVTIFSLLCDGGVALRHEETNDVVHSMNITLNDENWSGDLTFLKIAIDTIDPNGSLGLVEGNITLVDNTSKSGFNAKRDAKNETKNTDSENNGSDNRDSCDSLTSDLMSNAFSSLGRSKEKQPAVDELNTTDSAMASSLDSMFGDMGKRKPQNANGNNKSKVINPTSTEPKPATNDNALDFASILDDDKKVDTATTEPKPATNDNALDFASILGDDKKVDTATTELINIDNVKFEKHQIEKAPGNITSNKKSKDKCLDKDTPELSMAVHSSADAIDAIFADTSRSDTNIVTNSKQEMDIDKLFLADANSRNRKAVERTDYIKQREQLINWLDNGIAGGSIRYNKLTSQNNYCYNTKNGWFVCLWSAISAYNESNSDQIKLERVERIITELKNVRLLHLDNKSNACREAVVSKHGGESVTLRGVYFKRNSLVKAAENSKYVKPSLFTIIP</sequence>
<dbReference type="CDD" id="cd00077">
    <property type="entry name" value="HDc"/>
    <property type="match status" value="1"/>
</dbReference>
<dbReference type="RefSeq" id="WP_107191059.1">
    <property type="nucleotide sequence ID" value="NZ_PYMN01000025.1"/>
</dbReference>
<keyword evidence="5" id="KW-1185">Reference proteome</keyword>
<evidence type="ECO:0000313" key="3">
    <source>
        <dbReference type="EMBL" id="PSU22056.1"/>
    </source>
</evidence>
<feature type="region of interest" description="Disordered" evidence="1">
    <location>
        <begin position="403"/>
        <end position="438"/>
    </location>
</feature>
<dbReference type="InterPro" id="IPR003607">
    <property type="entry name" value="HD/PDEase_dom"/>
</dbReference>
<feature type="compositionally biased region" description="Basic and acidic residues" evidence="1">
    <location>
        <begin position="409"/>
        <end position="421"/>
    </location>
</feature>
<evidence type="ECO:0000313" key="6">
    <source>
        <dbReference type="Proteomes" id="UP000241618"/>
    </source>
</evidence>
<dbReference type="EMBL" id="PYMP01000007">
    <property type="protein sequence ID" value="PSU52299.1"/>
    <property type="molecule type" value="Genomic_DNA"/>
</dbReference>
<organism evidence="4 6">
    <name type="scientific">Photobacterium phosphoreum</name>
    <dbReference type="NCBI Taxonomy" id="659"/>
    <lineage>
        <taxon>Bacteria</taxon>
        <taxon>Pseudomonadati</taxon>
        <taxon>Pseudomonadota</taxon>
        <taxon>Gammaproteobacteria</taxon>
        <taxon>Vibrionales</taxon>
        <taxon>Vibrionaceae</taxon>
        <taxon>Photobacterium</taxon>
    </lineage>
</organism>
<reference evidence="5 6" key="1">
    <citation type="submission" date="2018-03" db="EMBL/GenBank/DDBJ databases">
        <title>Whole genome sequencing of Histamine producing bacteria.</title>
        <authorList>
            <person name="Butler K."/>
        </authorList>
    </citation>
    <scope>NUCLEOTIDE SEQUENCE [LARGE SCALE GENOMIC DNA]</scope>
    <source>
        <strain evidence="4 6">FS-6.1</strain>
        <strain evidence="3 5">FS-6.2</strain>
    </source>
</reference>
<dbReference type="Gene3D" id="1.10.3210.40">
    <property type="match status" value="1"/>
</dbReference>
<dbReference type="SUPFAM" id="SSF109604">
    <property type="entry name" value="HD-domain/PDEase-like"/>
    <property type="match status" value="1"/>
</dbReference>